<protein>
    <submittedName>
        <fullName evidence="12">Protein strubbelig-receptor family 2-like</fullName>
    </submittedName>
</protein>
<dbReference type="EMBL" id="ASHM01008585">
    <property type="protein sequence ID" value="PNY16512.1"/>
    <property type="molecule type" value="Genomic_DNA"/>
</dbReference>
<evidence type="ECO:0000313" key="12">
    <source>
        <dbReference type="EMBL" id="PNY16512.1"/>
    </source>
</evidence>
<evidence type="ECO:0000256" key="1">
    <source>
        <dbReference type="ARBA" id="ARBA00004479"/>
    </source>
</evidence>
<name>A0A2K3PMJ5_TRIPR</name>
<organism evidence="12 13">
    <name type="scientific">Trifolium pratense</name>
    <name type="common">Red clover</name>
    <dbReference type="NCBI Taxonomy" id="57577"/>
    <lineage>
        <taxon>Eukaryota</taxon>
        <taxon>Viridiplantae</taxon>
        <taxon>Streptophyta</taxon>
        <taxon>Embryophyta</taxon>
        <taxon>Tracheophyta</taxon>
        <taxon>Spermatophyta</taxon>
        <taxon>Magnoliopsida</taxon>
        <taxon>eudicotyledons</taxon>
        <taxon>Gunneridae</taxon>
        <taxon>Pentapetalae</taxon>
        <taxon>rosids</taxon>
        <taxon>fabids</taxon>
        <taxon>Fabales</taxon>
        <taxon>Fabaceae</taxon>
        <taxon>Papilionoideae</taxon>
        <taxon>50 kb inversion clade</taxon>
        <taxon>NPAAA clade</taxon>
        <taxon>Hologalegina</taxon>
        <taxon>IRL clade</taxon>
        <taxon>Trifolieae</taxon>
        <taxon>Trifolium</taxon>
    </lineage>
</organism>
<reference evidence="12 13" key="1">
    <citation type="journal article" date="2014" name="Am. J. Bot.">
        <title>Genome assembly and annotation for red clover (Trifolium pratense; Fabaceae).</title>
        <authorList>
            <person name="Istvanek J."/>
            <person name="Jaros M."/>
            <person name="Krenek A."/>
            <person name="Repkova J."/>
        </authorList>
    </citation>
    <scope>NUCLEOTIDE SEQUENCE [LARGE SCALE GENOMIC DNA]</scope>
    <source>
        <strain evidence="13">cv. Tatra</strain>
        <tissue evidence="12">Young leaves</tissue>
    </source>
</reference>
<dbReference type="AlphaFoldDB" id="A0A2K3PMJ5"/>
<evidence type="ECO:0000256" key="7">
    <source>
        <dbReference type="ARBA" id="ARBA00023136"/>
    </source>
</evidence>
<dbReference type="GO" id="GO:0016020">
    <property type="term" value="C:membrane"/>
    <property type="evidence" value="ECO:0007669"/>
    <property type="project" value="UniProtKB-SubCell"/>
</dbReference>
<comment type="caution">
    <text evidence="12">The sequence shown here is derived from an EMBL/GenBank/DDBJ whole genome shotgun (WGS) entry which is preliminary data.</text>
</comment>
<reference evidence="12 13" key="2">
    <citation type="journal article" date="2017" name="Front. Plant Sci.">
        <title>Gene Classification and Mining of Molecular Markers Useful in Red Clover (Trifolium pratense) Breeding.</title>
        <authorList>
            <person name="Istvanek J."/>
            <person name="Dluhosova J."/>
            <person name="Dluhos P."/>
            <person name="Patkova L."/>
            <person name="Nedelnik J."/>
            <person name="Repkova J."/>
        </authorList>
    </citation>
    <scope>NUCLEOTIDE SEQUENCE [LARGE SCALE GENOMIC DNA]</scope>
    <source>
        <strain evidence="13">cv. Tatra</strain>
        <tissue evidence="12">Young leaves</tissue>
    </source>
</reference>
<evidence type="ECO:0000256" key="5">
    <source>
        <dbReference type="ARBA" id="ARBA00022737"/>
    </source>
</evidence>
<accession>A0A2K3PMJ5</accession>
<dbReference type="Gene3D" id="1.10.510.10">
    <property type="entry name" value="Transferase(Phosphotransferase) domain 1"/>
    <property type="match status" value="1"/>
</dbReference>
<dbReference type="Proteomes" id="UP000236291">
    <property type="component" value="Unassembled WGS sequence"/>
</dbReference>
<dbReference type="Gene3D" id="3.30.200.20">
    <property type="entry name" value="Phosphorylase Kinase, domain 1"/>
    <property type="match status" value="1"/>
</dbReference>
<evidence type="ECO:0000256" key="2">
    <source>
        <dbReference type="ARBA" id="ARBA00022614"/>
    </source>
</evidence>
<dbReference type="GO" id="GO:0005524">
    <property type="term" value="F:ATP binding"/>
    <property type="evidence" value="ECO:0007669"/>
    <property type="project" value="InterPro"/>
</dbReference>
<dbReference type="PANTHER" id="PTHR48006">
    <property type="entry name" value="LEUCINE-RICH REPEAT-CONTAINING PROTEIN DDB_G0281931-RELATED"/>
    <property type="match status" value="1"/>
</dbReference>
<keyword evidence="8 12" id="KW-0675">Receptor</keyword>
<keyword evidence="2" id="KW-0433">Leucine-rich repeat</keyword>
<comment type="subcellular location">
    <subcellularLocation>
        <location evidence="1">Membrane</location>
        <topology evidence="1">Single-pass type I membrane protein</topology>
    </subcellularLocation>
</comment>
<evidence type="ECO:0000259" key="11">
    <source>
        <dbReference type="PROSITE" id="PS50011"/>
    </source>
</evidence>
<dbReference type="GO" id="GO:0004672">
    <property type="term" value="F:protein kinase activity"/>
    <property type="evidence" value="ECO:0007669"/>
    <property type="project" value="InterPro"/>
</dbReference>
<dbReference type="InterPro" id="IPR051824">
    <property type="entry name" value="LRR_Rcpt-Like_S/T_Kinase"/>
</dbReference>
<evidence type="ECO:0000256" key="3">
    <source>
        <dbReference type="ARBA" id="ARBA00022692"/>
    </source>
</evidence>
<evidence type="ECO:0000256" key="8">
    <source>
        <dbReference type="ARBA" id="ARBA00023170"/>
    </source>
</evidence>
<evidence type="ECO:0000256" key="9">
    <source>
        <dbReference type="ARBA" id="ARBA00023180"/>
    </source>
</evidence>
<keyword evidence="5" id="KW-0677">Repeat</keyword>
<dbReference type="PROSITE" id="PS50011">
    <property type="entry name" value="PROTEIN_KINASE_DOM"/>
    <property type="match status" value="1"/>
</dbReference>
<feature type="domain" description="Protein kinase" evidence="11">
    <location>
        <begin position="237"/>
        <end position="527"/>
    </location>
</feature>
<proteinExistence type="predicted"/>
<keyword evidence="6 10" id="KW-1133">Transmembrane helix</keyword>
<sequence>MYDFFSWVFWFLQNNTFTGSVTYLSELPLTDLNIQDNLFSGLLPHHFSYIKNLWIGGNKFHATDNSPPWTSPVETFSVEHNISPPRPPTTNTNAIKNYAPPKVSEHKHKKKQLGPGGIAFMVGGGTLVATGIGLLVAIHLNKLRAQSQNLNHSESNDISLHSHPTSASIVVSSSELDDVPLLPPVNVAPLLGPMRFLYPRHNNVEEVSRRSFSKRVRSNGRTKIYTIGELQLATNYFNEGNLLGEGSLGPVYKAKFPDGKILAVKIINMAGLSYREEEKFLDVICTASKLKHPNIIQLNGYCLEHGEHLLVYDYFGNLTLYDALHGGACEPLSWVQRLQIALAVAQALDYLHSACCPPVAHGNLKAANVLLDENLMPHICDSSLAILRPLVKSNQVKIPATDQFGDYWKQATETTIAERGYIPPDHGQTGFSRRRDVFAFGVLLMELLTGRKPFDGARPREEQYLVKWASPRLCESTSLEKIVDPSMKTTFSSKVLSHYADIIYLCIQPSKQHRPSMSEVVSSLISFSQNFNFAKSGVADATELLEKSFRSANTGFISSPTASHLSA</sequence>
<dbReference type="InterPro" id="IPR000719">
    <property type="entry name" value="Prot_kinase_dom"/>
</dbReference>
<evidence type="ECO:0000256" key="6">
    <source>
        <dbReference type="ARBA" id="ARBA00022989"/>
    </source>
</evidence>
<dbReference type="ExpressionAtlas" id="A0A2K3PMJ5">
    <property type="expression patterns" value="baseline"/>
</dbReference>
<evidence type="ECO:0000313" key="13">
    <source>
        <dbReference type="Proteomes" id="UP000236291"/>
    </source>
</evidence>
<dbReference type="STRING" id="57577.A0A2K3PMJ5"/>
<dbReference type="Pfam" id="PF00069">
    <property type="entry name" value="Pkinase"/>
    <property type="match status" value="1"/>
</dbReference>
<evidence type="ECO:0000256" key="10">
    <source>
        <dbReference type="SAM" id="Phobius"/>
    </source>
</evidence>
<dbReference type="PANTHER" id="PTHR48006:SF93">
    <property type="entry name" value="PROTEIN KINASE DOMAIN-CONTAINING PROTEIN"/>
    <property type="match status" value="1"/>
</dbReference>
<feature type="transmembrane region" description="Helical" evidence="10">
    <location>
        <begin position="117"/>
        <end position="140"/>
    </location>
</feature>
<dbReference type="FunFam" id="1.10.510.10:FF:000479">
    <property type="entry name" value="Leucine-rich repeat receptor-like protein kinase"/>
    <property type="match status" value="1"/>
</dbReference>
<dbReference type="SUPFAM" id="SSF56112">
    <property type="entry name" value="Protein kinase-like (PK-like)"/>
    <property type="match status" value="1"/>
</dbReference>
<dbReference type="FunFam" id="3.30.200.20:FF:000125">
    <property type="entry name" value="Protein STRUBBELIG-RECEPTOR FAMILY 8"/>
    <property type="match status" value="1"/>
</dbReference>
<evidence type="ECO:0000256" key="4">
    <source>
        <dbReference type="ARBA" id="ARBA00022729"/>
    </source>
</evidence>
<keyword evidence="4" id="KW-0732">Signal</keyword>
<gene>
    <name evidence="12" type="ORF">L195_g013234</name>
</gene>
<keyword evidence="7 10" id="KW-0472">Membrane</keyword>
<dbReference type="InterPro" id="IPR011009">
    <property type="entry name" value="Kinase-like_dom_sf"/>
</dbReference>
<keyword evidence="9" id="KW-0325">Glycoprotein</keyword>
<keyword evidence="3 10" id="KW-0812">Transmembrane</keyword>